<accession>C0CJ87</accession>
<dbReference type="GO" id="GO:0005737">
    <property type="term" value="C:cytoplasm"/>
    <property type="evidence" value="ECO:0007669"/>
    <property type="project" value="TreeGrafter"/>
</dbReference>
<dbReference type="PANTHER" id="PTHR30502:SF0">
    <property type="entry name" value="PHOSPHOENOLPYRUVATE CARBOXYLASE FAMILY PROTEIN"/>
    <property type="match status" value="1"/>
</dbReference>
<gene>
    <name evidence="5" type="ORF">RUMHYD_00905</name>
</gene>
<dbReference type="EMBL" id="ACBZ01000038">
    <property type="protein sequence ID" value="EEG50198.1"/>
    <property type="molecule type" value="Genomic_DNA"/>
</dbReference>
<evidence type="ECO:0000256" key="1">
    <source>
        <dbReference type="ARBA" id="ARBA00005568"/>
    </source>
</evidence>
<proteinExistence type="inferred from homology"/>
<comment type="caution">
    <text evidence="5">The sequence shown here is derived from an EMBL/GenBank/DDBJ whole genome shotgun (WGS) entry which is preliminary data.</text>
</comment>
<keyword evidence="6" id="KW-1185">Reference proteome</keyword>
<dbReference type="HOGENOM" id="CLU_059964_4_1_9"/>
<dbReference type="GO" id="GO:0016832">
    <property type="term" value="F:aldehyde-lyase activity"/>
    <property type="evidence" value="ECO:0007669"/>
    <property type="project" value="TreeGrafter"/>
</dbReference>
<reference evidence="5 6" key="1">
    <citation type="submission" date="2009-01" db="EMBL/GenBank/DDBJ databases">
        <authorList>
            <person name="Fulton L."/>
            <person name="Clifton S."/>
            <person name="Fulton B."/>
            <person name="Xu J."/>
            <person name="Minx P."/>
            <person name="Pepin K.H."/>
            <person name="Johnson M."/>
            <person name="Bhonagiri V."/>
            <person name="Nash W.E."/>
            <person name="Mardis E.R."/>
            <person name="Wilson R.K."/>
        </authorList>
    </citation>
    <scope>NUCLEOTIDE SEQUENCE [LARGE SCALE GENOMIC DNA]</scope>
    <source>
        <strain evidence="6">DSM 10507 / JCM 14656 / S5a33</strain>
    </source>
</reference>
<dbReference type="Pfam" id="PF03328">
    <property type="entry name" value="HpcH_HpaI"/>
    <property type="match status" value="1"/>
</dbReference>
<dbReference type="InterPro" id="IPR005000">
    <property type="entry name" value="Aldolase/citrate-lyase_domain"/>
</dbReference>
<evidence type="ECO:0000313" key="5">
    <source>
        <dbReference type="EMBL" id="EEG50198.1"/>
    </source>
</evidence>
<dbReference type="InterPro" id="IPR050251">
    <property type="entry name" value="HpcH-HpaI_aldolase"/>
</dbReference>
<evidence type="ECO:0000313" key="6">
    <source>
        <dbReference type="Proteomes" id="UP000003100"/>
    </source>
</evidence>
<dbReference type="PANTHER" id="PTHR30502">
    <property type="entry name" value="2-KETO-3-DEOXY-L-RHAMNONATE ALDOLASE"/>
    <property type="match status" value="1"/>
</dbReference>
<dbReference type="GO" id="GO:0046872">
    <property type="term" value="F:metal ion binding"/>
    <property type="evidence" value="ECO:0007669"/>
    <property type="project" value="UniProtKB-KW"/>
</dbReference>
<dbReference type="eggNOG" id="COG3836">
    <property type="taxonomic scope" value="Bacteria"/>
</dbReference>
<organism evidence="5 6">
    <name type="scientific">Blautia hydrogenotrophica (strain DSM 10507 / JCM 14656 / S5a33)</name>
    <name type="common">Ruminococcus hydrogenotrophicus</name>
    <dbReference type="NCBI Taxonomy" id="476272"/>
    <lineage>
        <taxon>Bacteria</taxon>
        <taxon>Bacillati</taxon>
        <taxon>Bacillota</taxon>
        <taxon>Clostridia</taxon>
        <taxon>Lachnospirales</taxon>
        <taxon>Lachnospiraceae</taxon>
        <taxon>Blautia</taxon>
    </lineage>
</organism>
<comment type="similarity">
    <text evidence="1">Belongs to the HpcH/HpaI aldolase family.</text>
</comment>
<reference evidence="5 6" key="2">
    <citation type="submission" date="2009-02" db="EMBL/GenBank/DDBJ databases">
        <title>Draft genome sequence of Blautia hydrogenotrophica DSM 10507 (Ruminococcus hydrogenotrophicus DSM 10507).</title>
        <authorList>
            <person name="Sudarsanam P."/>
            <person name="Ley R."/>
            <person name="Guruge J."/>
            <person name="Turnbaugh P.J."/>
            <person name="Mahowald M."/>
            <person name="Liep D."/>
            <person name="Gordon J."/>
        </authorList>
    </citation>
    <scope>NUCLEOTIDE SEQUENCE [LARGE SCALE GENOMIC DNA]</scope>
    <source>
        <strain evidence="6">DSM 10507 / JCM 14656 / S5a33</strain>
    </source>
</reference>
<dbReference type="Proteomes" id="UP000003100">
    <property type="component" value="Unassembled WGS sequence"/>
</dbReference>
<dbReference type="InterPro" id="IPR015813">
    <property type="entry name" value="Pyrv/PenolPyrv_kinase-like_dom"/>
</dbReference>
<evidence type="ECO:0000256" key="3">
    <source>
        <dbReference type="ARBA" id="ARBA00023239"/>
    </source>
</evidence>
<dbReference type="SUPFAM" id="SSF51621">
    <property type="entry name" value="Phosphoenolpyruvate/pyruvate domain"/>
    <property type="match status" value="1"/>
</dbReference>
<feature type="domain" description="HpcH/HpaI aldolase/citrate lyase" evidence="4">
    <location>
        <begin position="19"/>
        <end position="244"/>
    </location>
</feature>
<name>C0CJ87_BLAHS</name>
<keyword evidence="2" id="KW-0479">Metal-binding</keyword>
<dbReference type="GeneID" id="86821384"/>
<sequence>MKNQLKEKINNQGKVLGTFFTMGNMSAMECLGYTGLDFVIVDTEHGPFDTETAMNLIRAAENVRLTPLMRIADVSHKEIQRAADIGAKGLIVPCLRTMDEMKSLVNLAKFSPVGNRGFIKGRGCGFGYKEWAKDIREFMETSNEQLLVLPQCETVECLNIIEDVVEIEGIDGIFIGPFDLSIAMGIPAQFDHPDFTAAIERILRACKKASKLTFIFTRNLADAKKYMEKGFDGIAHTIDSTVLIEGYRTIVENLKESI</sequence>
<evidence type="ECO:0000256" key="2">
    <source>
        <dbReference type="ARBA" id="ARBA00022723"/>
    </source>
</evidence>
<dbReference type="AlphaFoldDB" id="C0CJ87"/>
<keyword evidence="3" id="KW-0456">Lyase</keyword>
<protein>
    <recommendedName>
        <fullName evidence="4">HpcH/HpaI aldolase/citrate lyase domain-containing protein</fullName>
    </recommendedName>
</protein>
<dbReference type="RefSeq" id="WP_005946496.1">
    <property type="nucleotide sequence ID" value="NZ_CP136423.1"/>
</dbReference>
<dbReference type="PATRIC" id="fig|476272.21.peg.3914"/>
<evidence type="ECO:0000259" key="4">
    <source>
        <dbReference type="Pfam" id="PF03328"/>
    </source>
</evidence>
<dbReference type="Gene3D" id="3.20.20.60">
    <property type="entry name" value="Phosphoenolpyruvate-binding domains"/>
    <property type="match status" value="1"/>
</dbReference>
<dbReference type="InterPro" id="IPR040442">
    <property type="entry name" value="Pyrv_kinase-like_dom_sf"/>
</dbReference>